<feature type="transmembrane region" description="Helical" evidence="1">
    <location>
        <begin position="48"/>
        <end position="69"/>
    </location>
</feature>
<evidence type="ECO:0008006" key="4">
    <source>
        <dbReference type="Google" id="ProtNLM"/>
    </source>
</evidence>
<feature type="transmembrane region" description="Helical" evidence="1">
    <location>
        <begin position="75"/>
        <end position="95"/>
    </location>
</feature>
<sequence>MSYIATALVLFVALEHAYILILEMFLWQSPKTRKVFATSEEFAASTKVLAANQGLYNGFLCAGLIWGLTYPDTEVGTSIQMFFLSCVICAAIFGGLSANTRILFVQGGPAVLAVLAIMFS</sequence>
<reference evidence="2 3" key="1">
    <citation type="submission" date="2013-09" db="EMBL/GenBank/DDBJ databases">
        <title>Whole genome shotgun sequence of Vibrio proteolyticus NBRC 13287.</title>
        <authorList>
            <person name="Isaki S."/>
            <person name="Hosoyama A."/>
            <person name="Numata M."/>
            <person name="Hashimoto M."/>
            <person name="Hosoyama Y."/>
            <person name="Tsuchikane K."/>
            <person name="Noguchi M."/>
            <person name="Hirakata S."/>
            <person name="Ichikawa N."/>
            <person name="Ohji S."/>
            <person name="Yamazoe A."/>
            <person name="Fujita N."/>
        </authorList>
    </citation>
    <scope>NUCLEOTIDE SEQUENCE [LARGE SCALE GENOMIC DNA]</scope>
    <source>
        <strain evidence="2 3">NBRC 13287</strain>
    </source>
</reference>
<evidence type="ECO:0000256" key="1">
    <source>
        <dbReference type="SAM" id="Phobius"/>
    </source>
</evidence>
<dbReference type="RefSeq" id="WP_021703361.1">
    <property type="nucleotide sequence ID" value="NZ_BATJ01000001.1"/>
</dbReference>
<keyword evidence="1" id="KW-0812">Transmembrane</keyword>
<accession>U3B6A1</accession>
<keyword evidence="3" id="KW-1185">Reference proteome</keyword>
<dbReference type="InterPro" id="IPR009732">
    <property type="entry name" value="DUF1304"/>
</dbReference>
<dbReference type="AlphaFoldDB" id="U3B6A1"/>
<gene>
    <name evidence="2" type="ORF">VPR01S_01_01420</name>
</gene>
<organism evidence="2 3">
    <name type="scientific">Vibrio proteolyticus NBRC 13287</name>
    <dbReference type="NCBI Taxonomy" id="1219065"/>
    <lineage>
        <taxon>Bacteria</taxon>
        <taxon>Pseudomonadati</taxon>
        <taxon>Pseudomonadota</taxon>
        <taxon>Gammaproteobacteria</taxon>
        <taxon>Vibrionales</taxon>
        <taxon>Vibrionaceae</taxon>
        <taxon>Vibrio</taxon>
    </lineage>
</organism>
<dbReference type="PANTHER" id="PTHR38446">
    <property type="entry name" value="BLL0914 PROTEIN"/>
    <property type="match status" value="1"/>
</dbReference>
<evidence type="ECO:0000313" key="3">
    <source>
        <dbReference type="Proteomes" id="UP000016570"/>
    </source>
</evidence>
<comment type="caution">
    <text evidence="2">The sequence shown here is derived from an EMBL/GenBank/DDBJ whole genome shotgun (WGS) entry which is preliminary data.</text>
</comment>
<keyword evidence="1" id="KW-1133">Transmembrane helix</keyword>
<dbReference type="EMBL" id="BATJ01000001">
    <property type="protein sequence ID" value="GAD65369.1"/>
    <property type="molecule type" value="Genomic_DNA"/>
</dbReference>
<dbReference type="Pfam" id="PF06993">
    <property type="entry name" value="DUF1304"/>
    <property type="match status" value="1"/>
</dbReference>
<dbReference type="PANTHER" id="PTHR38446:SF1">
    <property type="entry name" value="BLL0914 PROTEIN"/>
    <property type="match status" value="1"/>
</dbReference>
<proteinExistence type="predicted"/>
<dbReference type="eggNOG" id="COG3759">
    <property type="taxonomic scope" value="Bacteria"/>
</dbReference>
<feature type="transmembrane region" description="Helical" evidence="1">
    <location>
        <begin position="102"/>
        <end position="119"/>
    </location>
</feature>
<evidence type="ECO:0000313" key="2">
    <source>
        <dbReference type="EMBL" id="GAD65369.1"/>
    </source>
</evidence>
<protein>
    <recommendedName>
        <fullName evidence="4">DUF1304 domain-containing protein</fullName>
    </recommendedName>
</protein>
<dbReference type="STRING" id="1219065.VPR01S_01_01420"/>
<feature type="transmembrane region" description="Helical" evidence="1">
    <location>
        <begin position="6"/>
        <end position="27"/>
    </location>
</feature>
<dbReference type="Proteomes" id="UP000016570">
    <property type="component" value="Unassembled WGS sequence"/>
</dbReference>
<name>U3B6A1_VIBPR</name>
<keyword evidence="1" id="KW-0472">Membrane</keyword>